<accession>A0A9P9EE41</accession>
<sequence length="472" mass="52044">MSAQDILERVDIAWIEGRLENVLERQKQLAALHQQIEQRFENIVIALQQDLRRTKESATAEVVIALNAINALYEQLNFQELLAKERRLKNGGDVVSFLVPLGKTLVVQLGSCPVISTLCPLAAALAAGNPTILLGSHASPVTNNIVEQVIWYSLDREAFHFEKDDGKSTHQTIAKGSFSIVVLPDLETSRTIGSLVRANNASARQIEPYFGMAAGIIDRSAKSSLDASAEQIRRSVLVGATSNPLRVPRLFFVDESVISVFKSKLQFAKEKKGTSLEDWLRKYYMGLTSIFSTKDSPIRTKSKFPSVCDFTLISFTNGAEIALVSTRSLDHSIDLLNKINSGTGSQALYVFADGKEAFYLGNFITTSHVFINEIPTRSLVLSTSRSVKDTVSCPYILEDFSETKTMVQAPVSRSLSDLRRPGKLDAKKVKQHQGGRMSYFEQGLILGAAMGLVALAGFSILSYRGVRTYLLR</sequence>
<comment type="caution">
    <text evidence="5">The sequence shown here is derived from an EMBL/GenBank/DDBJ whole genome shotgun (WGS) entry which is preliminary data.</text>
</comment>
<gene>
    <name evidence="5" type="ORF">B0J11DRAFT_501726</name>
</gene>
<dbReference type="InterPro" id="IPR012394">
    <property type="entry name" value="Aldehyde_DH_NAD(P)"/>
</dbReference>
<keyword evidence="3" id="KW-1133">Transmembrane helix</keyword>
<feature type="domain" description="Aldehyde dehydrogenase" evidence="4">
    <location>
        <begin position="23"/>
        <end position="266"/>
    </location>
</feature>
<dbReference type="EMBL" id="JAGMWT010000002">
    <property type="protein sequence ID" value="KAH7134861.1"/>
    <property type="molecule type" value="Genomic_DNA"/>
</dbReference>
<proteinExistence type="inferred from homology"/>
<dbReference type="InterPro" id="IPR016161">
    <property type="entry name" value="Ald_DH/histidinol_DH"/>
</dbReference>
<keyword evidence="6" id="KW-1185">Reference proteome</keyword>
<dbReference type="GO" id="GO:0006081">
    <property type="term" value="P:aldehyde metabolic process"/>
    <property type="evidence" value="ECO:0007669"/>
    <property type="project" value="InterPro"/>
</dbReference>
<dbReference type="InterPro" id="IPR016162">
    <property type="entry name" value="Ald_DH_N"/>
</dbReference>
<organism evidence="5 6">
    <name type="scientific">Dendryphion nanum</name>
    <dbReference type="NCBI Taxonomy" id="256645"/>
    <lineage>
        <taxon>Eukaryota</taxon>
        <taxon>Fungi</taxon>
        <taxon>Dikarya</taxon>
        <taxon>Ascomycota</taxon>
        <taxon>Pezizomycotina</taxon>
        <taxon>Dothideomycetes</taxon>
        <taxon>Pleosporomycetidae</taxon>
        <taxon>Pleosporales</taxon>
        <taxon>Torulaceae</taxon>
        <taxon>Dendryphion</taxon>
    </lineage>
</organism>
<dbReference type="InterPro" id="IPR016163">
    <property type="entry name" value="Ald_DH_C"/>
</dbReference>
<keyword evidence="3" id="KW-0812">Transmembrane</keyword>
<dbReference type="Gene3D" id="3.40.605.10">
    <property type="entry name" value="Aldehyde Dehydrogenase, Chain A, domain 1"/>
    <property type="match status" value="1"/>
</dbReference>
<evidence type="ECO:0000313" key="6">
    <source>
        <dbReference type="Proteomes" id="UP000700596"/>
    </source>
</evidence>
<dbReference type="OrthoDB" id="5840532at2759"/>
<dbReference type="Gene3D" id="3.40.309.10">
    <property type="entry name" value="Aldehyde Dehydrogenase, Chain A, domain 2"/>
    <property type="match status" value="1"/>
</dbReference>
<feature type="transmembrane region" description="Helical" evidence="3">
    <location>
        <begin position="443"/>
        <end position="463"/>
    </location>
</feature>
<dbReference type="Pfam" id="PF00171">
    <property type="entry name" value="Aldedh"/>
    <property type="match status" value="1"/>
</dbReference>
<dbReference type="SUPFAM" id="SSF53720">
    <property type="entry name" value="ALDH-like"/>
    <property type="match status" value="1"/>
</dbReference>
<comment type="similarity">
    <text evidence="1">Belongs to the aldehyde dehydrogenase family.</text>
</comment>
<reference evidence="5" key="1">
    <citation type="journal article" date="2021" name="Nat. Commun.">
        <title>Genetic determinants of endophytism in the Arabidopsis root mycobiome.</title>
        <authorList>
            <person name="Mesny F."/>
            <person name="Miyauchi S."/>
            <person name="Thiergart T."/>
            <person name="Pickel B."/>
            <person name="Atanasova L."/>
            <person name="Karlsson M."/>
            <person name="Huettel B."/>
            <person name="Barry K.W."/>
            <person name="Haridas S."/>
            <person name="Chen C."/>
            <person name="Bauer D."/>
            <person name="Andreopoulos W."/>
            <person name="Pangilinan J."/>
            <person name="LaButti K."/>
            <person name="Riley R."/>
            <person name="Lipzen A."/>
            <person name="Clum A."/>
            <person name="Drula E."/>
            <person name="Henrissat B."/>
            <person name="Kohler A."/>
            <person name="Grigoriev I.V."/>
            <person name="Martin F.M."/>
            <person name="Hacquard S."/>
        </authorList>
    </citation>
    <scope>NUCLEOTIDE SEQUENCE</scope>
    <source>
        <strain evidence="5">MPI-CAGE-CH-0243</strain>
    </source>
</reference>
<protein>
    <submittedName>
        <fullName evidence="5">Aldehyde/histidinol dehydrogenase</fullName>
    </submittedName>
</protein>
<dbReference type="GO" id="GO:0004029">
    <property type="term" value="F:aldehyde dehydrogenase (NAD+) activity"/>
    <property type="evidence" value="ECO:0007669"/>
    <property type="project" value="TreeGrafter"/>
</dbReference>
<dbReference type="PANTHER" id="PTHR43570">
    <property type="entry name" value="ALDEHYDE DEHYDROGENASE"/>
    <property type="match status" value="1"/>
</dbReference>
<evidence type="ECO:0000313" key="5">
    <source>
        <dbReference type="EMBL" id="KAH7134861.1"/>
    </source>
</evidence>
<evidence type="ECO:0000256" key="1">
    <source>
        <dbReference type="ARBA" id="ARBA00009986"/>
    </source>
</evidence>
<dbReference type="InterPro" id="IPR015590">
    <property type="entry name" value="Aldehyde_DH_dom"/>
</dbReference>
<evidence type="ECO:0000256" key="3">
    <source>
        <dbReference type="SAM" id="Phobius"/>
    </source>
</evidence>
<keyword evidence="3" id="KW-0472">Membrane</keyword>
<dbReference type="PANTHER" id="PTHR43570:SF16">
    <property type="entry name" value="ALDEHYDE DEHYDROGENASE TYPE III, ISOFORM Q"/>
    <property type="match status" value="1"/>
</dbReference>
<dbReference type="AlphaFoldDB" id="A0A9P9EE41"/>
<evidence type="ECO:0000256" key="2">
    <source>
        <dbReference type="ARBA" id="ARBA00023002"/>
    </source>
</evidence>
<evidence type="ECO:0000259" key="4">
    <source>
        <dbReference type="Pfam" id="PF00171"/>
    </source>
</evidence>
<keyword evidence="2" id="KW-0560">Oxidoreductase</keyword>
<dbReference type="Proteomes" id="UP000700596">
    <property type="component" value="Unassembled WGS sequence"/>
</dbReference>
<dbReference type="GO" id="GO:0005737">
    <property type="term" value="C:cytoplasm"/>
    <property type="evidence" value="ECO:0007669"/>
    <property type="project" value="TreeGrafter"/>
</dbReference>
<name>A0A9P9EE41_9PLEO</name>